<keyword evidence="9" id="KW-0762">Sugar transport</keyword>
<feature type="transmembrane region" description="Helical" evidence="7">
    <location>
        <begin position="224"/>
        <end position="246"/>
    </location>
</feature>
<organism evidence="9 10">
    <name type="scientific">Arboricoccus pini</name>
    <dbReference type="NCBI Taxonomy" id="1963835"/>
    <lineage>
        <taxon>Bacteria</taxon>
        <taxon>Pseudomonadati</taxon>
        <taxon>Pseudomonadota</taxon>
        <taxon>Alphaproteobacteria</taxon>
        <taxon>Geminicoccales</taxon>
        <taxon>Geminicoccaceae</taxon>
        <taxon>Arboricoccus</taxon>
    </lineage>
</organism>
<sequence length="286" mass="31483">MRKSGPWLTLATLLLLIWSILPIYWMVRMAFLTPAEITQFPPPIFPTRFNIASFFNVLGFDHTLADGTMVRASGQANQVLRGLVNSVIVAVIVTVITLVIVVPLAYVFARLEFRFKNLLLNAVLLAVALPPVSTLIPFYAMFVQLKLAGTLTGLVLVDLTLTVPFVAWMLIGYFRNLPPVERLARIDGYSRFGTLFFLIVPMAKSGVAVAAVIAFLFAWNEFTFALILVNGTTANTLPTAISGFLFQNPQPSNLAACIVLTILPPGLVAYFLQRHVAEMSLVDPVR</sequence>
<evidence type="ECO:0000256" key="5">
    <source>
        <dbReference type="ARBA" id="ARBA00022989"/>
    </source>
</evidence>
<feature type="domain" description="ABC transmembrane type-1" evidence="8">
    <location>
        <begin position="83"/>
        <end position="273"/>
    </location>
</feature>
<evidence type="ECO:0000256" key="3">
    <source>
        <dbReference type="ARBA" id="ARBA00022475"/>
    </source>
</evidence>
<keyword evidence="2 7" id="KW-0813">Transport</keyword>
<feature type="transmembrane region" description="Helical" evidence="7">
    <location>
        <begin position="87"/>
        <end position="109"/>
    </location>
</feature>
<keyword evidence="6 7" id="KW-0472">Membrane</keyword>
<dbReference type="GO" id="GO:0005886">
    <property type="term" value="C:plasma membrane"/>
    <property type="evidence" value="ECO:0007669"/>
    <property type="project" value="UniProtKB-SubCell"/>
</dbReference>
<evidence type="ECO:0000313" key="10">
    <source>
        <dbReference type="Proteomes" id="UP000197065"/>
    </source>
</evidence>
<gene>
    <name evidence="9" type="ORF">SAMN07250955_11764</name>
</gene>
<feature type="transmembrane region" description="Helical" evidence="7">
    <location>
        <begin position="118"/>
        <end position="142"/>
    </location>
</feature>
<dbReference type="SUPFAM" id="SSF161098">
    <property type="entry name" value="MetI-like"/>
    <property type="match status" value="1"/>
</dbReference>
<feature type="transmembrane region" description="Helical" evidence="7">
    <location>
        <begin position="7"/>
        <end position="27"/>
    </location>
</feature>
<evidence type="ECO:0000256" key="1">
    <source>
        <dbReference type="ARBA" id="ARBA00004651"/>
    </source>
</evidence>
<comment type="similarity">
    <text evidence="7">Belongs to the binding-protein-dependent transport system permease family.</text>
</comment>
<accession>A0A212RZ82</accession>
<feature type="transmembrane region" description="Helical" evidence="7">
    <location>
        <begin position="253"/>
        <end position="272"/>
    </location>
</feature>
<keyword evidence="4 7" id="KW-0812">Transmembrane</keyword>
<dbReference type="Gene3D" id="1.10.3720.10">
    <property type="entry name" value="MetI-like"/>
    <property type="match status" value="1"/>
</dbReference>
<feature type="transmembrane region" description="Helical" evidence="7">
    <location>
        <begin position="154"/>
        <end position="174"/>
    </location>
</feature>
<dbReference type="InterPro" id="IPR000515">
    <property type="entry name" value="MetI-like"/>
</dbReference>
<keyword evidence="5 7" id="KW-1133">Transmembrane helix</keyword>
<dbReference type="PROSITE" id="PS50928">
    <property type="entry name" value="ABC_TM1"/>
    <property type="match status" value="1"/>
</dbReference>
<dbReference type="EMBL" id="FYEH01000017">
    <property type="protein sequence ID" value="SNB77940.1"/>
    <property type="molecule type" value="Genomic_DNA"/>
</dbReference>
<keyword evidence="10" id="KW-1185">Reference proteome</keyword>
<protein>
    <submittedName>
        <fullName evidence="9">Multiple sugar transport system permease protein</fullName>
    </submittedName>
</protein>
<name>A0A212RZ82_9PROT</name>
<evidence type="ECO:0000313" key="9">
    <source>
        <dbReference type="EMBL" id="SNB77940.1"/>
    </source>
</evidence>
<dbReference type="GO" id="GO:0055085">
    <property type="term" value="P:transmembrane transport"/>
    <property type="evidence" value="ECO:0007669"/>
    <property type="project" value="InterPro"/>
</dbReference>
<comment type="subcellular location">
    <subcellularLocation>
        <location evidence="1 7">Cell membrane</location>
        <topology evidence="1 7">Multi-pass membrane protein</topology>
    </subcellularLocation>
</comment>
<dbReference type="Proteomes" id="UP000197065">
    <property type="component" value="Unassembled WGS sequence"/>
</dbReference>
<dbReference type="RefSeq" id="WP_088562812.1">
    <property type="nucleotide sequence ID" value="NZ_FYEH01000017.1"/>
</dbReference>
<dbReference type="PANTHER" id="PTHR32243">
    <property type="entry name" value="MALTOSE TRANSPORT SYSTEM PERMEASE-RELATED"/>
    <property type="match status" value="1"/>
</dbReference>
<dbReference type="AlphaFoldDB" id="A0A212RZ82"/>
<dbReference type="InterPro" id="IPR035906">
    <property type="entry name" value="MetI-like_sf"/>
</dbReference>
<feature type="transmembrane region" description="Helical" evidence="7">
    <location>
        <begin position="195"/>
        <end position="218"/>
    </location>
</feature>
<evidence type="ECO:0000256" key="2">
    <source>
        <dbReference type="ARBA" id="ARBA00022448"/>
    </source>
</evidence>
<evidence type="ECO:0000259" key="8">
    <source>
        <dbReference type="PROSITE" id="PS50928"/>
    </source>
</evidence>
<proteinExistence type="inferred from homology"/>
<keyword evidence="3" id="KW-1003">Cell membrane</keyword>
<dbReference type="InterPro" id="IPR050901">
    <property type="entry name" value="BP-dep_ABC_trans_perm"/>
</dbReference>
<dbReference type="PANTHER" id="PTHR32243:SF18">
    <property type="entry name" value="INNER MEMBRANE ABC TRANSPORTER PERMEASE PROTEIN YCJP"/>
    <property type="match status" value="1"/>
</dbReference>
<dbReference type="Pfam" id="PF00528">
    <property type="entry name" value="BPD_transp_1"/>
    <property type="match status" value="1"/>
</dbReference>
<dbReference type="OrthoDB" id="8444880at2"/>
<evidence type="ECO:0000256" key="4">
    <source>
        <dbReference type="ARBA" id="ARBA00022692"/>
    </source>
</evidence>
<evidence type="ECO:0000256" key="6">
    <source>
        <dbReference type="ARBA" id="ARBA00023136"/>
    </source>
</evidence>
<evidence type="ECO:0000256" key="7">
    <source>
        <dbReference type="RuleBase" id="RU363032"/>
    </source>
</evidence>
<reference evidence="9 10" key="1">
    <citation type="submission" date="2017-06" db="EMBL/GenBank/DDBJ databases">
        <authorList>
            <person name="Kim H.J."/>
            <person name="Triplett B.A."/>
        </authorList>
    </citation>
    <scope>NUCLEOTIDE SEQUENCE [LARGE SCALE GENOMIC DNA]</scope>
    <source>
        <strain evidence="9 10">B29T1</strain>
    </source>
</reference>
<dbReference type="CDD" id="cd06261">
    <property type="entry name" value="TM_PBP2"/>
    <property type="match status" value="1"/>
</dbReference>